<feature type="transmembrane region" description="Helical" evidence="4">
    <location>
        <begin position="145"/>
        <end position="166"/>
    </location>
</feature>
<name>A0ABY3YPZ6_9FLAO</name>
<feature type="transmembrane region" description="Helical" evidence="4">
    <location>
        <begin position="103"/>
        <end position="124"/>
    </location>
</feature>
<dbReference type="PANTHER" id="PTHR43280:SF29">
    <property type="entry name" value="ARAC-FAMILY TRANSCRIPTIONAL REGULATOR"/>
    <property type="match status" value="1"/>
</dbReference>
<evidence type="ECO:0000256" key="3">
    <source>
        <dbReference type="ARBA" id="ARBA00023163"/>
    </source>
</evidence>
<evidence type="ECO:0000313" key="7">
    <source>
        <dbReference type="Proteomes" id="UP000829476"/>
    </source>
</evidence>
<proteinExistence type="predicted"/>
<keyword evidence="4" id="KW-0472">Membrane</keyword>
<evidence type="ECO:0000259" key="5">
    <source>
        <dbReference type="PROSITE" id="PS01124"/>
    </source>
</evidence>
<keyword evidence="4" id="KW-1133">Transmembrane helix</keyword>
<dbReference type="SUPFAM" id="SSF46689">
    <property type="entry name" value="Homeodomain-like"/>
    <property type="match status" value="1"/>
</dbReference>
<dbReference type="Gene3D" id="1.10.10.60">
    <property type="entry name" value="Homeodomain-like"/>
    <property type="match status" value="2"/>
</dbReference>
<dbReference type="PROSITE" id="PS01124">
    <property type="entry name" value="HTH_ARAC_FAMILY_2"/>
    <property type="match status" value="1"/>
</dbReference>
<dbReference type="SMART" id="SM00342">
    <property type="entry name" value="HTH_ARAC"/>
    <property type="match status" value="1"/>
</dbReference>
<dbReference type="EMBL" id="CP094326">
    <property type="protein sequence ID" value="UNY99773.1"/>
    <property type="molecule type" value="Genomic_DNA"/>
</dbReference>
<feature type="transmembrane region" description="Helical" evidence="4">
    <location>
        <begin position="178"/>
        <end position="199"/>
    </location>
</feature>
<sequence>MILMSVFLLTVKASKKRSNYLFTAFLLVTALDFTGLFLSVESTAWKSLKIASVLLQMPLYYLYVQSVCYFNFKLETKHLLHTLLFFGMFVLLMVTSLSDQYYIVYEITVKVQYYSYMIAVLYTLSHFKKLYQENYSANHYSIYKWLLQITILFLIGSSFVLLRSFIPNGKNDILLTGLNLLIIAFALFVICWFVLKALYKPGLFLGVDKNLTPLKPVKVIDSEVEQTLEQLSNYMVSNKPYLDSELSLQKLALLINIPEKQLSKLINQHMGKHFFDYINAFRINEAKVLLKENPDLTVLEVLYAVGFNSKSSFYTAFKKQTSQTPTAYRAS</sequence>
<feature type="transmembrane region" description="Helical" evidence="4">
    <location>
        <begin position="79"/>
        <end position="97"/>
    </location>
</feature>
<keyword evidence="3" id="KW-0804">Transcription</keyword>
<evidence type="ECO:0000256" key="1">
    <source>
        <dbReference type="ARBA" id="ARBA00023015"/>
    </source>
</evidence>
<dbReference type="InterPro" id="IPR018062">
    <property type="entry name" value="HTH_AraC-typ_CS"/>
</dbReference>
<dbReference type="Proteomes" id="UP000829476">
    <property type="component" value="Chromosome"/>
</dbReference>
<dbReference type="InterPro" id="IPR018060">
    <property type="entry name" value="HTH_AraC"/>
</dbReference>
<dbReference type="PROSITE" id="PS00041">
    <property type="entry name" value="HTH_ARAC_FAMILY_1"/>
    <property type="match status" value="1"/>
</dbReference>
<keyword evidence="7" id="KW-1185">Reference proteome</keyword>
<dbReference type="InterPro" id="IPR009057">
    <property type="entry name" value="Homeodomain-like_sf"/>
</dbReference>
<feature type="domain" description="HTH araC/xylS-type" evidence="5">
    <location>
        <begin position="229"/>
        <end position="331"/>
    </location>
</feature>
<dbReference type="PANTHER" id="PTHR43280">
    <property type="entry name" value="ARAC-FAMILY TRANSCRIPTIONAL REGULATOR"/>
    <property type="match status" value="1"/>
</dbReference>
<feature type="transmembrane region" description="Helical" evidence="4">
    <location>
        <begin position="20"/>
        <end position="38"/>
    </location>
</feature>
<protein>
    <submittedName>
        <fullName evidence="6">Helix-turn-helix domain-containing protein</fullName>
    </submittedName>
</protein>
<feature type="transmembrane region" description="Helical" evidence="4">
    <location>
        <begin position="50"/>
        <end position="72"/>
    </location>
</feature>
<evidence type="ECO:0000256" key="4">
    <source>
        <dbReference type="SAM" id="Phobius"/>
    </source>
</evidence>
<gene>
    <name evidence="6" type="ORF">MQE36_05365</name>
</gene>
<dbReference type="RefSeq" id="WP_242938145.1">
    <property type="nucleotide sequence ID" value="NZ_CP094326.1"/>
</dbReference>
<keyword evidence="2" id="KW-0238">DNA-binding</keyword>
<keyword evidence="1" id="KW-0805">Transcription regulation</keyword>
<evidence type="ECO:0000256" key="2">
    <source>
        <dbReference type="ARBA" id="ARBA00023125"/>
    </source>
</evidence>
<dbReference type="Pfam" id="PF12833">
    <property type="entry name" value="HTH_18"/>
    <property type="match status" value="1"/>
</dbReference>
<accession>A0ABY3YPZ6</accession>
<reference evidence="6 7" key="1">
    <citation type="journal article" date="2018" name="Int. J. Syst. Evol. Microbiol.">
        <title>Zhouia spongiae sp. nov., isolated from a marine sponge.</title>
        <authorList>
            <person name="Zhuang L."/>
            <person name="Lin B."/>
            <person name="Qin F."/>
            <person name="Luo L."/>
        </authorList>
    </citation>
    <scope>NUCLEOTIDE SEQUENCE [LARGE SCALE GENOMIC DNA]</scope>
    <source>
        <strain evidence="6 7">HN-Y44</strain>
    </source>
</reference>
<keyword evidence="4" id="KW-0812">Transmembrane</keyword>
<evidence type="ECO:0000313" key="6">
    <source>
        <dbReference type="EMBL" id="UNY99773.1"/>
    </source>
</evidence>
<organism evidence="6 7">
    <name type="scientific">Zhouia spongiae</name>
    <dbReference type="NCBI Taxonomy" id="2202721"/>
    <lineage>
        <taxon>Bacteria</taxon>
        <taxon>Pseudomonadati</taxon>
        <taxon>Bacteroidota</taxon>
        <taxon>Flavobacteriia</taxon>
        <taxon>Flavobacteriales</taxon>
        <taxon>Flavobacteriaceae</taxon>
        <taxon>Zhouia</taxon>
    </lineage>
</organism>